<accession>A0AAU9E2Z6</accession>
<dbReference type="SUPFAM" id="SSF109755">
    <property type="entry name" value="PhoU-like"/>
    <property type="match status" value="1"/>
</dbReference>
<dbReference type="AlphaFoldDB" id="A0AAU9E2Z6"/>
<evidence type="ECO:0000256" key="3">
    <source>
        <dbReference type="ARBA" id="ARBA00022692"/>
    </source>
</evidence>
<dbReference type="KEGG" id="hprf:HLPR_10490"/>
<feature type="transmembrane region" description="Helical" evidence="6">
    <location>
        <begin position="252"/>
        <end position="271"/>
    </location>
</feature>
<dbReference type="NCBIfam" id="TIGR00704">
    <property type="entry name" value="NaPi_cotrn_rel"/>
    <property type="match status" value="1"/>
</dbReference>
<organism evidence="8 9">
    <name type="scientific">Helicovermis profundi</name>
    <dbReference type="NCBI Taxonomy" id="3065157"/>
    <lineage>
        <taxon>Bacteria</taxon>
        <taxon>Bacillati</taxon>
        <taxon>Bacillota</taxon>
        <taxon>Clostridia</taxon>
        <taxon>Helicovermis</taxon>
    </lineage>
</organism>
<keyword evidence="3 6" id="KW-0812">Transmembrane</keyword>
<evidence type="ECO:0000256" key="1">
    <source>
        <dbReference type="ARBA" id="ARBA00004651"/>
    </source>
</evidence>
<dbReference type="NCBIfam" id="NF037997">
    <property type="entry name" value="Na_Pi_symport"/>
    <property type="match status" value="1"/>
</dbReference>
<feature type="transmembrane region" description="Helical" evidence="6">
    <location>
        <begin position="291"/>
        <end position="308"/>
    </location>
</feature>
<dbReference type="InterPro" id="IPR038078">
    <property type="entry name" value="PhoU-like_sf"/>
</dbReference>
<keyword evidence="9" id="KW-1185">Reference proteome</keyword>
<evidence type="ECO:0000259" key="7">
    <source>
        <dbReference type="Pfam" id="PF01895"/>
    </source>
</evidence>
<dbReference type="PANTHER" id="PTHR10010">
    <property type="entry name" value="SOLUTE CARRIER FAMILY 34 SODIUM PHOSPHATE , MEMBER 2-RELATED"/>
    <property type="match status" value="1"/>
</dbReference>
<dbReference type="EMBL" id="AP028654">
    <property type="protein sequence ID" value="BEP28718.1"/>
    <property type="molecule type" value="Genomic_DNA"/>
</dbReference>
<dbReference type="GO" id="GO:0044341">
    <property type="term" value="P:sodium-dependent phosphate transport"/>
    <property type="evidence" value="ECO:0007669"/>
    <property type="project" value="InterPro"/>
</dbReference>
<comment type="subcellular location">
    <subcellularLocation>
        <location evidence="1">Cell membrane</location>
        <topology evidence="1">Multi-pass membrane protein</topology>
    </subcellularLocation>
</comment>
<gene>
    <name evidence="8" type="ORF">HLPR_10490</name>
</gene>
<feature type="transmembrane region" description="Helical" evidence="6">
    <location>
        <begin position="104"/>
        <end position="126"/>
    </location>
</feature>
<dbReference type="RefSeq" id="WP_338537024.1">
    <property type="nucleotide sequence ID" value="NZ_AP028654.1"/>
</dbReference>
<dbReference type="Pfam" id="PF02690">
    <property type="entry name" value="Na_Pi_cotrans"/>
    <property type="match status" value="2"/>
</dbReference>
<keyword evidence="4 6" id="KW-1133">Transmembrane helix</keyword>
<feature type="domain" description="PhoU" evidence="7">
    <location>
        <begin position="456"/>
        <end position="540"/>
    </location>
</feature>
<sequence length="544" mass="58966">MNSMGAMIALQVFGGLGLFLYGMTLMSEGLEKAAGNKLKQIIEALTRNRIVAVVVGAAVTMVVQSSSATTVMVVGFVNAGIMNLTQAIGIIMGANIGTTVTAQLVSINLTALAPVTIGIGVVIKLFSKNSSLKKYADIFIGFGILFLGMDTMKHAMKPLREYEGFTTLLTSFGSGRLIDTALAIFTGFAITAIVQSSSATTGILVALAGSGLLNIYAAFPILLGTNIGTCVTAMISSIGASKTAKRAALMHLLFNVMGTLIFIILLAGPTIKLVTYLDSNSARQLANAHTIFNIANTLLLLPFAGLIVKMVEKIIPETEEEEIEEIKGIKYLDDRILETPSIALLQVTKEILHMGNLAKLSYANAMNSFMNNDIKLAKETFKIEEVINLMEREITEYLVKLSNTSVSQNSRERIDGLFSTINDIERVGDHADNIAELSIEKGEKFLAFSDSAIEELKDMSEKTILSFSDSLTCLKEADIKLAQKIIEREGEIDVLEKTLRKKHIKRLSERKCQANSGVIFLDIISNLERIGDHASNIAYAVIYE</sequence>
<dbReference type="Proteomes" id="UP001321786">
    <property type="component" value="Chromosome"/>
</dbReference>
<dbReference type="InterPro" id="IPR026022">
    <property type="entry name" value="PhoU_dom"/>
</dbReference>
<evidence type="ECO:0000256" key="6">
    <source>
        <dbReference type="SAM" id="Phobius"/>
    </source>
</evidence>
<evidence type="ECO:0000256" key="4">
    <source>
        <dbReference type="ARBA" id="ARBA00022989"/>
    </source>
</evidence>
<feature type="domain" description="PhoU" evidence="7">
    <location>
        <begin position="351"/>
        <end position="437"/>
    </location>
</feature>
<keyword evidence="5 6" id="KW-0472">Membrane</keyword>
<dbReference type="InterPro" id="IPR004633">
    <property type="entry name" value="NaPi_cotrn-rel/YqeW-like"/>
</dbReference>
<evidence type="ECO:0000256" key="2">
    <source>
        <dbReference type="ARBA" id="ARBA00022475"/>
    </source>
</evidence>
<feature type="transmembrane region" description="Helical" evidence="6">
    <location>
        <begin position="48"/>
        <end position="65"/>
    </location>
</feature>
<dbReference type="Pfam" id="PF01895">
    <property type="entry name" value="PhoU"/>
    <property type="match status" value="2"/>
</dbReference>
<feature type="transmembrane region" description="Helical" evidence="6">
    <location>
        <begin position="138"/>
        <end position="156"/>
    </location>
</feature>
<keyword evidence="2" id="KW-1003">Cell membrane</keyword>
<reference evidence="8 9" key="1">
    <citation type="submission" date="2023-08" db="EMBL/GenBank/DDBJ databases">
        <title>Helicovermis profunda gen. nov., sp. nov., a novel mesophilic, fermentative bacterium within the Bacillota from a deep-sea hydrothermal vent chimney.</title>
        <authorList>
            <person name="Miyazaki U."/>
            <person name="Mizutani D."/>
            <person name="Hashimoto Y."/>
            <person name="Tame A."/>
            <person name="Sawayama S."/>
            <person name="Miyazaki J."/>
            <person name="Takai K."/>
            <person name="Nakagawa S."/>
        </authorList>
    </citation>
    <scope>NUCLEOTIDE SEQUENCE [LARGE SCALE GENOMIC DNA]</scope>
    <source>
        <strain evidence="8 9">S502</strain>
    </source>
</reference>
<feature type="transmembrane region" description="Helical" evidence="6">
    <location>
        <begin position="177"/>
        <end position="195"/>
    </location>
</feature>
<dbReference type="Gene3D" id="1.20.58.220">
    <property type="entry name" value="Phosphate transport system protein phou homolog 2, domain 2"/>
    <property type="match status" value="1"/>
</dbReference>
<evidence type="ECO:0000313" key="9">
    <source>
        <dbReference type="Proteomes" id="UP001321786"/>
    </source>
</evidence>
<protein>
    <submittedName>
        <fullName evidence="8">Na/Pi cotransporter family protein</fullName>
    </submittedName>
</protein>
<dbReference type="PANTHER" id="PTHR10010:SF46">
    <property type="entry name" value="SODIUM-DEPENDENT PHOSPHATE TRANSPORT PROTEIN 2B"/>
    <property type="match status" value="1"/>
</dbReference>
<evidence type="ECO:0000256" key="5">
    <source>
        <dbReference type="ARBA" id="ARBA00023136"/>
    </source>
</evidence>
<feature type="transmembrane region" description="Helical" evidence="6">
    <location>
        <begin position="6"/>
        <end position="27"/>
    </location>
</feature>
<dbReference type="GO" id="GO:0005436">
    <property type="term" value="F:sodium:phosphate symporter activity"/>
    <property type="evidence" value="ECO:0007669"/>
    <property type="project" value="InterPro"/>
</dbReference>
<dbReference type="GO" id="GO:0005886">
    <property type="term" value="C:plasma membrane"/>
    <property type="evidence" value="ECO:0007669"/>
    <property type="project" value="UniProtKB-SubCell"/>
</dbReference>
<feature type="transmembrane region" description="Helical" evidence="6">
    <location>
        <begin position="215"/>
        <end position="240"/>
    </location>
</feature>
<evidence type="ECO:0000313" key="8">
    <source>
        <dbReference type="EMBL" id="BEP28718.1"/>
    </source>
</evidence>
<proteinExistence type="predicted"/>
<name>A0AAU9E2Z6_9FIRM</name>
<feature type="transmembrane region" description="Helical" evidence="6">
    <location>
        <begin position="71"/>
        <end position="92"/>
    </location>
</feature>
<dbReference type="InterPro" id="IPR003841">
    <property type="entry name" value="Na/Pi_transpt"/>
</dbReference>